<dbReference type="AlphaFoldDB" id="A0A9X2DV15"/>
<dbReference type="PANTHER" id="PTHR43798">
    <property type="entry name" value="MONOACYLGLYCEROL LIPASE"/>
    <property type="match status" value="1"/>
</dbReference>
<sequence>MNSLPAEWVRAGGAALRVRRFPGRAGRRFVLVHGWGCSSASWDESIEGLLDLGDVVTLDLRGHGGSEAGSARASIPRLASDVLEVVDTLGPGRVTLIGHSMGGAVVTAAAVSEPRSIDSLVVIDPAYGADDEEMGSAPARLHEYRAAGPAKAAADVGRAFSSDAPEALIGRARKDLLRASPRVLADAFESLYLAPESFGAADAAVEYLRSRRLPTLALYPTRDRAATEHRAADGSGPVSIRIAPVQSHFLHEEAPTWFVSTVRDWTAGADLPPPTR</sequence>
<feature type="domain" description="AB hydrolase-1" evidence="1">
    <location>
        <begin position="29"/>
        <end position="259"/>
    </location>
</feature>
<evidence type="ECO:0000313" key="2">
    <source>
        <dbReference type="EMBL" id="MCM6761257.1"/>
    </source>
</evidence>
<dbReference type="GO" id="GO:0016020">
    <property type="term" value="C:membrane"/>
    <property type="evidence" value="ECO:0007669"/>
    <property type="project" value="TreeGrafter"/>
</dbReference>
<proteinExistence type="predicted"/>
<dbReference type="PANTHER" id="PTHR43798:SF33">
    <property type="entry name" value="HYDROLASE, PUTATIVE (AFU_ORTHOLOGUE AFUA_2G14860)-RELATED"/>
    <property type="match status" value="1"/>
</dbReference>
<evidence type="ECO:0000259" key="1">
    <source>
        <dbReference type="Pfam" id="PF12697"/>
    </source>
</evidence>
<dbReference type="Proteomes" id="UP001155240">
    <property type="component" value="Unassembled WGS sequence"/>
</dbReference>
<dbReference type="EMBL" id="JAMRYM010000003">
    <property type="protein sequence ID" value="MCM6761257.1"/>
    <property type="molecule type" value="Genomic_DNA"/>
</dbReference>
<dbReference type="SUPFAM" id="SSF53474">
    <property type="entry name" value="alpha/beta-Hydrolases"/>
    <property type="match status" value="1"/>
</dbReference>
<protein>
    <submittedName>
        <fullName evidence="2">Alpha/beta hydrolase</fullName>
    </submittedName>
</protein>
<accession>A0A9X2DV15</accession>
<reference evidence="2" key="1">
    <citation type="submission" date="2022-06" db="EMBL/GenBank/DDBJ databases">
        <title>Whole genome shotgun sequencing (WGS) of Rathayibacter sp. ZW T2_19, isolated from stored onions (Allium cepa).</title>
        <authorList>
            <person name="Stoll D.A."/>
            <person name="Huch M."/>
        </authorList>
    </citation>
    <scope>NUCLEOTIDE SEQUENCE</scope>
    <source>
        <strain evidence="2">ZW T2_19</strain>
    </source>
</reference>
<dbReference type="Gene3D" id="3.40.50.1820">
    <property type="entry name" value="alpha/beta hydrolase"/>
    <property type="match status" value="1"/>
</dbReference>
<dbReference type="GO" id="GO:0016787">
    <property type="term" value="F:hydrolase activity"/>
    <property type="evidence" value="ECO:0007669"/>
    <property type="project" value="UniProtKB-KW"/>
</dbReference>
<name>A0A9X2DV15_9MICO</name>
<dbReference type="InterPro" id="IPR050266">
    <property type="entry name" value="AB_hydrolase_sf"/>
</dbReference>
<dbReference type="InterPro" id="IPR000073">
    <property type="entry name" value="AB_hydrolase_1"/>
</dbReference>
<evidence type="ECO:0000313" key="3">
    <source>
        <dbReference type="Proteomes" id="UP001155240"/>
    </source>
</evidence>
<gene>
    <name evidence="2" type="ORF">NB037_02385</name>
</gene>
<keyword evidence="3" id="KW-1185">Reference proteome</keyword>
<organism evidence="2 3">
    <name type="scientific">Rathayibacter rubneri</name>
    <dbReference type="NCBI Taxonomy" id="2950106"/>
    <lineage>
        <taxon>Bacteria</taxon>
        <taxon>Bacillati</taxon>
        <taxon>Actinomycetota</taxon>
        <taxon>Actinomycetes</taxon>
        <taxon>Micrococcales</taxon>
        <taxon>Microbacteriaceae</taxon>
        <taxon>Rathayibacter</taxon>
    </lineage>
</organism>
<keyword evidence="2" id="KW-0378">Hydrolase</keyword>
<dbReference type="InterPro" id="IPR029058">
    <property type="entry name" value="AB_hydrolase_fold"/>
</dbReference>
<dbReference type="PRINTS" id="PR00111">
    <property type="entry name" value="ABHYDROLASE"/>
</dbReference>
<comment type="caution">
    <text evidence="2">The sequence shown here is derived from an EMBL/GenBank/DDBJ whole genome shotgun (WGS) entry which is preliminary data.</text>
</comment>
<dbReference type="Pfam" id="PF12697">
    <property type="entry name" value="Abhydrolase_6"/>
    <property type="match status" value="1"/>
</dbReference>
<dbReference type="RefSeq" id="WP_251943302.1">
    <property type="nucleotide sequence ID" value="NZ_JAMRYM010000003.1"/>
</dbReference>